<keyword evidence="4 5" id="KW-0732">Signal</keyword>
<proteinExistence type="inferred from homology"/>
<comment type="caution">
    <text evidence="6">The sequence shown here is derived from an EMBL/GenBank/DDBJ whole genome shotgun (WGS) entry which is preliminary data.</text>
</comment>
<accession>A0A225W9B4</accession>
<dbReference type="Pfam" id="PF16810">
    <property type="entry name" value="RXLR"/>
    <property type="match status" value="1"/>
</dbReference>
<feature type="signal peptide" evidence="5">
    <location>
        <begin position="1"/>
        <end position="21"/>
    </location>
</feature>
<reference evidence="7" key="1">
    <citation type="submission" date="2017-03" db="EMBL/GenBank/DDBJ databases">
        <title>Phytopthora megakarya and P. palmivora, two closely related causual agents of cacao black pod achieved similar genome size and gene model numbers by different mechanisms.</title>
        <authorList>
            <person name="Ali S."/>
            <person name="Shao J."/>
            <person name="Larry D.J."/>
            <person name="Kronmiller B."/>
            <person name="Shen D."/>
            <person name="Strem M.D."/>
            <person name="Melnick R.L."/>
            <person name="Guiltinan M.J."/>
            <person name="Tyler B.M."/>
            <person name="Meinhardt L.W."/>
            <person name="Bailey B.A."/>
        </authorList>
    </citation>
    <scope>NUCLEOTIDE SEQUENCE [LARGE SCALE GENOMIC DNA]</scope>
    <source>
        <strain evidence="7">zdho120</strain>
    </source>
</reference>
<protein>
    <recommendedName>
        <fullName evidence="5">RxLR effector protein</fullName>
    </recommendedName>
</protein>
<comment type="function">
    <text evidence="5">Effector that suppresses plant defense responses during pathogen infection.</text>
</comment>
<evidence type="ECO:0000313" key="7">
    <source>
        <dbReference type="Proteomes" id="UP000198211"/>
    </source>
</evidence>
<dbReference type="EMBL" id="NBNE01001397">
    <property type="protein sequence ID" value="OWZ14175.1"/>
    <property type="molecule type" value="Genomic_DNA"/>
</dbReference>
<keyword evidence="3 5" id="KW-0964">Secreted</keyword>
<comment type="subcellular location">
    <subcellularLocation>
        <location evidence="1 5">Secreted</location>
    </subcellularLocation>
</comment>
<evidence type="ECO:0000256" key="1">
    <source>
        <dbReference type="ARBA" id="ARBA00004613"/>
    </source>
</evidence>
<comment type="domain">
    <text evidence="5">The RxLR-dEER motif acts to carry the protein into the host cell cytoplasm through binding to cell surface phosphatidylinositol-3-phosphate.</text>
</comment>
<evidence type="ECO:0000256" key="3">
    <source>
        <dbReference type="ARBA" id="ARBA00022525"/>
    </source>
</evidence>
<keyword evidence="7" id="KW-1185">Reference proteome</keyword>
<evidence type="ECO:0000313" key="6">
    <source>
        <dbReference type="EMBL" id="OWZ14175.1"/>
    </source>
</evidence>
<sequence length="149" mass="16256">MRCAFYIALAAAVVASNSVVAATNATHLLSKTISGVVVTDSAEPRQRSLRVRHDRGEDLASLDSMDEERGGNGLKNVVKELKGRSSGVTKAVKKATETSYQAAHDLDTVLAQRLYNYVKQGLTPEKAKNRGLLKNQAQVQAYERIWNAK</sequence>
<feature type="chain" id="PRO_5044992225" description="RxLR effector protein" evidence="5">
    <location>
        <begin position="22"/>
        <end position="149"/>
    </location>
</feature>
<gene>
    <name evidence="6" type="ORF">PHMEG_00012383</name>
</gene>
<evidence type="ECO:0000256" key="4">
    <source>
        <dbReference type="ARBA" id="ARBA00022729"/>
    </source>
</evidence>
<comment type="similarity">
    <text evidence="2 5">Belongs to the RxLR effector family.</text>
</comment>
<dbReference type="Proteomes" id="UP000198211">
    <property type="component" value="Unassembled WGS sequence"/>
</dbReference>
<organism evidence="6 7">
    <name type="scientific">Phytophthora megakarya</name>
    <dbReference type="NCBI Taxonomy" id="4795"/>
    <lineage>
        <taxon>Eukaryota</taxon>
        <taxon>Sar</taxon>
        <taxon>Stramenopiles</taxon>
        <taxon>Oomycota</taxon>
        <taxon>Peronosporomycetes</taxon>
        <taxon>Peronosporales</taxon>
        <taxon>Peronosporaceae</taxon>
        <taxon>Phytophthora</taxon>
    </lineage>
</organism>
<evidence type="ECO:0000256" key="5">
    <source>
        <dbReference type="RuleBase" id="RU367124"/>
    </source>
</evidence>
<name>A0A225W9B4_9STRA</name>
<dbReference type="AlphaFoldDB" id="A0A225W9B4"/>
<evidence type="ECO:0000256" key="2">
    <source>
        <dbReference type="ARBA" id="ARBA00010400"/>
    </source>
</evidence>
<dbReference type="InterPro" id="IPR031825">
    <property type="entry name" value="RXLR"/>
</dbReference>